<reference evidence="1 2" key="1">
    <citation type="submission" date="2016-10" db="EMBL/GenBank/DDBJ databases">
        <authorList>
            <person name="de Groot N.N."/>
        </authorList>
    </citation>
    <scope>NUCLEOTIDE SEQUENCE [LARGE SCALE GENOMIC DNA]</scope>
    <source>
        <strain evidence="1 2">CGMCC 1.6762</strain>
    </source>
</reference>
<dbReference type="Pfam" id="PF04655">
    <property type="entry name" value="APH_6_hur"/>
    <property type="match status" value="1"/>
</dbReference>
<protein>
    <submittedName>
        <fullName evidence="1">Streptomycin 6-kinase</fullName>
    </submittedName>
</protein>
<dbReference type="InterPro" id="IPR006748">
    <property type="entry name" value="NH2Glyco/OHUrea_AB-resist_kin"/>
</dbReference>
<keyword evidence="1" id="KW-0808">Transferase</keyword>
<dbReference type="GO" id="GO:0016773">
    <property type="term" value="F:phosphotransferase activity, alcohol group as acceptor"/>
    <property type="evidence" value="ECO:0007669"/>
    <property type="project" value="InterPro"/>
</dbReference>
<dbReference type="SUPFAM" id="SSF56112">
    <property type="entry name" value="Protein kinase-like (PK-like)"/>
    <property type="match status" value="1"/>
</dbReference>
<evidence type="ECO:0000313" key="2">
    <source>
        <dbReference type="Proteomes" id="UP000198823"/>
    </source>
</evidence>
<dbReference type="GO" id="GO:0016301">
    <property type="term" value="F:kinase activity"/>
    <property type="evidence" value="ECO:0007669"/>
    <property type="project" value="UniProtKB-KW"/>
</dbReference>
<dbReference type="InterPro" id="IPR011009">
    <property type="entry name" value="Kinase-like_dom_sf"/>
</dbReference>
<dbReference type="GO" id="GO:0019748">
    <property type="term" value="P:secondary metabolic process"/>
    <property type="evidence" value="ECO:0007669"/>
    <property type="project" value="InterPro"/>
</dbReference>
<name>A0A1G7GD24_9BACL</name>
<gene>
    <name evidence="1" type="ORF">SAMN04488126_12535</name>
</gene>
<accession>A0A1G7GD24</accession>
<dbReference type="OrthoDB" id="179394at2"/>
<dbReference type="Proteomes" id="UP000198823">
    <property type="component" value="Unassembled WGS sequence"/>
</dbReference>
<dbReference type="STRING" id="426756.SAMN04488126_12535"/>
<evidence type="ECO:0000313" key="1">
    <source>
        <dbReference type="EMBL" id="SDE85983.1"/>
    </source>
</evidence>
<dbReference type="RefSeq" id="WP_092098622.1">
    <property type="nucleotide sequence ID" value="NZ_FNAR01000025.1"/>
</dbReference>
<keyword evidence="1" id="KW-0418">Kinase</keyword>
<dbReference type="AlphaFoldDB" id="A0A1G7GD24"/>
<organism evidence="1 2">
    <name type="scientific">Bhargavaea beijingensis</name>
    <dbReference type="NCBI Taxonomy" id="426756"/>
    <lineage>
        <taxon>Bacteria</taxon>
        <taxon>Bacillati</taxon>
        <taxon>Bacillota</taxon>
        <taxon>Bacilli</taxon>
        <taxon>Bacillales</taxon>
        <taxon>Caryophanaceae</taxon>
        <taxon>Bhargavaea</taxon>
    </lineage>
</organism>
<dbReference type="Gene3D" id="1.10.510.10">
    <property type="entry name" value="Transferase(Phosphotransferase) domain 1"/>
    <property type="match status" value="1"/>
</dbReference>
<dbReference type="EMBL" id="FNAR01000025">
    <property type="protein sequence ID" value="SDE85983.1"/>
    <property type="molecule type" value="Genomic_DNA"/>
</dbReference>
<proteinExistence type="predicted"/>
<sequence>MQWPASFQKKIDAAFGEAGRHYLEGLSDLISHYCQEWKLTVEGPVPNLSYNYVLFVTCADGTPAVLKISVPNDDSLYEIRTTEVYRGEGCAALLKGVPEDGVQLLERLSPGTMLTEVKDERQSTERFCEVWRRIRQPLPQNPTFRPVGEMGRAAFKTYRLAHPYGGAVPDRHVQLAERCFKWLETNGELELLHGDLHHQNILLDAERGWMTIDPHGYAGDPACDLVPFLYNRLEGKPVEDVLSLRIEVMLEQLPVSREQLLRACIAMTVMSACWYTEEGNLQAIKLQNRITDWYIRELNQLG</sequence>